<gene>
    <name evidence="2" type="ORF">PIB30_102526</name>
</gene>
<evidence type="ECO:0000313" key="2">
    <source>
        <dbReference type="EMBL" id="MED6141350.1"/>
    </source>
</evidence>
<dbReference type="EMBL" id="JASCZI010063589">
    <property type="protein sequence ID" value="MED6141350.1"/>
    <property type="molecule type" value="Genomic_DNA"/>
</dbReference>
<organism evidence="2 3">
    <name type="scientific">Stylosanthes scabra</name>
    <dbReference type="NCBI Taxonomy" id="79078"/>
    <lineage>
        <taxon>Eukaryota</taxon>
        <taxon>Viridiplantae</taxon>
        <taxon>Streptophyta</taxon>
        <taxon>Embryophyta</taxon>
        <taxon>Tracheophyta</taxon>
        <taxon>Spermatophyta</taxon>
        <taxon>Magnoliopsida</taxon>
        <taxon>eudicotyledons</taxon>
        <taxon>Gunneridae</taxon>
        <taxon>Pentapetalae</taxon>
        <taxon>rosids</taxon>
        <taxon>fabids</taxon>
        <taxon>Fabales</taxon>
        <taxon>Fabaceae</taxon>
        <taxon>Papilionoideae</taxon>
        <taxon>50 kb inversion clade</taxon>
        <taxon>dalbergioids sensu lato</taxon>
        <taxon>Dalbergieae</taxon>
        <taxon>Pterocarpus clade</taxon>
        <taxon>Stylosanthes</taxon>
    </lineage>
</organism>
<comment type="caution">
    <text evidence="2">The sequence shown here is derived from an EMBL/GenBank/DDBJ whole genome shotgun (WGS) entry which is preliminary data.</text>
</comment>
<sequence>MEKSNTNYANQEGRSTNQDFRGEESHRVIQTEKFNASTTPEGGAQIQKQPAEFNTQHQSNEDAEMQEPMPEQDKQGMSEEKLAREINVNLHIKSKRDETCQLLLEDGAEADTNINNMQIVLKKQKYDDAEKWAEEAGLNKPHSKP</sequence>
<evidence type="ECO:0000313" key="3">
    <source>
        <dbReference type="Proteomes" id="UP001341840"/>
    </source>
</evidence>
<feature type="compositionally biased region" description="Polar residues" evidence="1">
    <location>
        <begin position="1"/>
        <end position="19"/>
    </location>
</feature>
<keyword evidence="3" id="KW-1185">Reference proteome</keyword>
<reference evidence="2 3" key="1">
    <citation type="journal article" date="2023" name="Plants (Basel)">
        <title>Bridging the Gap: Combining Genomics and Transcriptomics Approaches to Understand Stylosanthes scabra, an Orphan Legume from the Brazilian Caatinga.</title>
        <authorList>
            <person name="Ferreira-Neto J.R.C."/>
            <person name="da Silva M.D."/>
            <person name="Binneck E."/>
            <person name="de Melo N.F."/>
            <person name="da Silva R.H."/>
            <person name="de Melo A.L.T.M."/>
            <person name="Pandolfi V."/>
            <person name="Bustamante F.O."/>
            <person name="Brasileiro-Vidal A.C."/>
            <person name="Benko-Iseppon A.M."/>
        </authorList>
    </citation>
    <scope>NUCLEOTIDE SEQUENCE [LARGE SCALE GENOMIC DNA]</scope>
    <source>
        <tissue evidence="2">Leaves</tissue>
    </source>
</reference>
<feature type="region of interest" description="Disordered" evidence="1">
    <location>
        <begin position="1"/>
        <end position="79"/>
    </location>
</feature>
<proteinExistence type="predicted"/>
<protein>
    <submittedName>
        <fullName evidence="2">Uncharacterized protein</fullName>
    </submittedName>
</protein>
<evidence type="ECO:0000256" key="1">
    <source>
        <dbReference type="SAM" id="MobiDB-lite"/>
    </source>
</evidence>
<name>A0ABU6SZ22_9FABA</name>
<accession>A0ABU6SZ22</accession>
<feature type="compositionally biased region" description="Polar residues" evidence="1">
    <location>
        <begin position="32"/>
        <end position="58"/>
    </location>
</feature>
<feature type="compositionally biased region" description="Basic and acidic residues" evidence="1">
    <location>
        <begin position="20"/>
        <end position="30"/>
    </location>
</feature>
<dbReference type="Proteomes" id="UP001341840">
    <property type="component" value="Unassembled WGS sequence"/>
</dbReference>